<accession>A0AA40BF41</accession>
<evidence type="ECO:0000256" key="1">
    <source>
        <dbReference type="SAM" id="MobiDB-lite"/>
    </source>
</evidence>
<evidence type="ECO:0000313" key="3">
    <source>
        <dbReference type="EMBL" id="KAK0733045.1"/>
    </source>
</evidence>
<feature type="chain" id="PRO_5041370750" evidence="2">
    <location>
        <begin position="23"/>
        <end position="244"/>
    </location>
</feature>
<organism evidence="3 4">
    <name type="scientific">Lasiosphaeria miniovina</name>
    <dbReference type="NCBI Taxonomy" id="1954250"/>
    <lineage>
        <taxon>Eukaryota</taxon>
        <taxon>Fungi</taxon>
        <taxon>Dikarya</taxon>
        <taxon>Ascomycota</taxon>
        <taxon>Pezizomycotina</taxon>
        <taxon>Sordariomycetes</taxon>
        <taxon>Sordariomycetidae</taxon>
        <taxon>Sordariales</taxon>
        <taxon>Lasiosphaeriaceae</taxon>
        <taxon>Lasiosphaeria</taxon>
    </lineage>
</organism>
<dbReference type="GeneID" id="85329634"/>
<proteinExistence type="predicted"/>
<comment type="caution">
    <text evidence="3">The sequence shown here is derived from an EMBL/GenBank/DDBJ whole genome shotgun (WGS) entry which is preliminary data.</text>
</comment>
<dbReference type="EMBL" id="JAUIRO010000001">
    <property type="protein sequence ID" value="KAK0733045.1"/>
    <property type="molecule type" value="Genomic_DNA"/>
</dbReference>
<protein>
    <submittedName>
        <fullName evidence="3">Uncharacterized protein</fullName>
    </submittedName>
</protein>
<keyword evidence="4" id="KW-1185">Reference proteome</keyword>
<feature type="compositionally biased region" description="Basic and acidic residues" evidence="1">
    <location>
        <begin position="145"/>
        <end position="157"/>
    </location>
</feature>
<dbReference type="RefSeq" id="XP_060301922.1">
    <property type="nucleotide sequence ID" value="XM_060446364.1"/>
</dbReference>
<evidence type="ECO:0000313" key="4">
    <source>
        <dbReference type="Proteomes" id="UP001172101"/>
    </source>
</evidence>
<dbReference type="AlphaFoldDB" id="A0AA40BF41"/>
<feature type="region of interest" description="Disordered" evidence="1">
    <location>
        <begin position="145"/>
        <end position="189"/>
    </location>
</feature>
<feature type="signal peptide" evidence="2">
    <location>
        <begin position="1"/>
        <end position="22"/>
    </location>
</feature>
<gene>
    <name evidence="3" type="ORF">B0T26DRAFT_758506</name>
</gene>
<dbReference type="Proteomes" id="UP001172101">
    <property type="component" value="Unassembled WGS sequence"/>
</dbReference>
<reference evidence="3" key="1">
    <citation type="submission" date="2023-06" db="EMBL/GenBank/DDBJ databases">
        <title>Genome-scale phylogeny and comparative genomics of the fungal order Sordariales.</title>
        <authorList>
            <consortium name="Lawrence Berkeley National Laboratory"/>
            <person name="Hensen N."/>
            <person name="Bonometti L."/>
            <person name="Westerberg I."/>
            <person name="Brannstrom I.O."/>
            <person name="Guillou S."/>
            <person name="Cros-Aarteil S."/>
            <person name="Calhoun S."/>
            <person name="Haridas S."/>
            <person name="Kuo A."/>
            <person name="Mondo S."/>
            <person name="Pangilinan J."/>
            <person name="Riley R."/>
            <person name="LaButti K."/>
            <person name="Andreopoulos B."/>
            <person name="Lipzen A."/>
            <person name="Chen C."/>
            <person name="Yanf M."/>
            <person name="Daum C."/>
            <person name="Ng V."/>
            <person name="Clum A."/>
            <person name="Steindorff A."/>
            <person name="Ohm R."/>
            <person name="Martin F."/>
            <person name="Silar P."/>
            <person name="Natvig D."/>
            <person name="Lalanne C."/>
            <person name="Gautier V."/>
            <person name="Ament-velasquez S.L."/>
            <person name="Kruys A."/>
            <person name="Hutchinson M.I."/>
            <person name="Powell A.J."/>
            <person name="Barry K."/>
            <person name="Miller A.N."/>
            <person name="Grigoriev I.V."/>
            <person name="Debuchy R."/>
            <person name="Gladieux P."/>
            <person name="Thoren M.H."/>
            <person name="Johannesson H."/>
        </authorList>
    </citation>
    <scope>NUCLEOTIDE SEQUENCE</scope>
    <source>
        <strain evidence="3">SMH2392-1A</strain>
    </source>
</reference>
<keyword evidence="2" id="KW-0732">Signal</keyword>
<sequence length="244" mass="27265">MGAQKKRWTSIFLLWVLRQSRTNIGELHNRKEGIVQFWNEVKAQPPYPAQHRHQPESDSLETFSLPTPRPISHFHTPGSQRPTKIHRCARMPPALSGIPRQRRRHVFPATSATTTSQHHAFLLLRVAIGDKQQILVGRLSGVLPRDKSDPKNLERQHLPKSGTAQGPKAKAKVATKPPSPVKTGGLEREGCDGCGSGWGRGVFMSFAGSVRVLAWSVRVLAWSVRVLAWSARLLAWSVRVLRGR</sequence>
<name>A0AA40BF41_9PEZI</name>
<evidence type="ECO:0000256" key="2">
    <source>
        <dbReference type="SAM" id="SignalP"/>
    </source>
</evidence>